<dbReference type="Proteomes" id="UP000885695">
    <property type="component" value="Unassembled WGS sequence"/>
</dbReference>
<evidence type="ECO:0000313" key="2">
    <source>
        <dbReference type="EMBL" id="HEB13568.1"/>
    </source>
</evidence>
<dbReference type="AlphaFoldDB" id="A0A7C1NPY5"/>
<proteinExistence type="predicted"/>
<evidence type="ECO:0000259" key="1">
    <source>
        <dbReference type="Pfam" id="PF08308"/>
    </source>
</evidence>
<reference evidence="2" key="1">
    <citation type="journal article" date="2020" name="mSystems">
        <title>Genome- and Community-Level Interaction Insights into Carbon Utilization and Element Cycling Functions of Hydrothermarchaeota in Hydrothermal Sediment.</title>
        <authorList>
            <person name="Zhou Z."/>
            <person name="Liu Y."/>
            <person name="Xu W."/>
            <person name="Pan J."/>
            <person name="Luo Z.H."/>
            <person name="Li M."/>
        </authorList>
    </citation>
    <scope>NUCLEOTIDE SEQUENCE [LARGE SCALE GENOMIC DNA]</scope>
    <source>
        <strain evidence="2">HyVt-369</strain>
    </source>
</reference>
<gene>
    <name evidence="2" type="ORF">ENI13_01160</name>
</gene>
<protein>
    <submittedName>
        <fullName evidence="2">PEGA domain-containing protein</fullName>
    </submittedName>
</protein>
<accession>A0A7C1NPY5</accession>
<name>A0A7C1NPY5_UNCC3</name>
<dbReference type="Pfam" id="PF08308">
    <property type="entry name" value="PEGA"/>
    <property type="match status" value="1"/>
</dbReference>
<organism evidence="2">
    <name type="scientific">candidate division CPR3 bacterium</name>
    <dbReference type="NCBI Taxonomy" id="2268181"/>
    <lineage>
        <taxon>Bacteria</taxon>
        <taxon>Bacteria division CPR3</taxon>
    </lineage>
</organism>
<sequence length="75" mass="8803">MHQYGKRVFKVYKNPANKIFKVKLKAVKKVFKDYKDVKEKELIVITNPSGMKISLNDKNYGNSPVRIKGLKYREV</sequence>
<dbReference type="EMBL" id="DRHL01000064">
    <property type="protein sequence ID" value="HEB13568.1"/>
    <property type="molecule type" value="Genomic_DNA"/>
</dbReference>
<feature type="domain" description="PEGA" evidence="1">
    <location>
        <begin position="41"/>
        <end position="70"/>
    </location>
</feature>
<comment type="caution">
    <text evidence="2">The sequence shown here is derived from an EMBL/GenBank/DDBJ whole genome shotgun (WGS) entry which is preliminary data.</text>
</comment>
<dbReference type="InterPro" id="IPR013229">
    <property type="entry name" value="PEGA"/>
</dbReference>